<dbReference type="Proteomes" id="UP000264702">
    <property type="component" value="Unassembled WGS sequence"/>
</dbReference>
<evidence type="ECO:0000256" key="1">
    <source>
        <dbReference type="ARBA" id="ARBA00008635"/>
    </source>
</evidence>
<dbReference type="InterPro" id="IPR007837">
    <property type="entry name" value="DinB"/>
</dbReference>
<dbReference type="SUPFAM" id="SSF109854">
    <property type="entry name" value="DinB/YfiT-like putative metalloenzymes"/>
    <property type="match status" value="1"/>
</dbReference>
<accession>A0A372IT77</accession>
<comment type="similarity">
    <text evidence="1">Belongs to the DinB family.</text>
</comment>
<dbReference type="GO" id="GO:0046872">
    <property type="term" value="F:metal ion binding"/>
    <property type="evidence" value="ECO:0007669"/>
    <property type="project" value="UniProtKB-KW"/>
</dbReference>
<dbReference type="AlphaFoldDB" id="A0A372IT77"/>
<keyword evidence="2" id="KW-0479">Metal-binding</keyword>
<dbReference type="OrthoDB" id="119841at2"/>
<evidence type="ECO:0000256" key="2">
    <source>
        <dbReference type="ARBA" id="ARBA00022723"/>
    </source>
</evidence>
<dbReference type="Gene3D" id="1.20.120.450">
    <property type="entry name" value="dinb family like domain"/>
    <property type="match status" value="1"/>
</dbReference>
<dbReference type="RefSeq" id="WP_117297260.1">
    <property type="nucleotide sequence ID" value="NZ_QVQT02000001.1"/>
</dbReference>
<comment type="caution">
    <text evidence="3">The sequence shown here is derived from an EMBL/GenBank/DDBJ whole genome shotgun (WGS) entry which is preliminary data.</text>
</comment>
<proteinExistence type="inferred from homology"/>
<reference evidence="3 4" key="1">
    <citation type="submission" date="2018-08" db="EMBL/GenBank/DDBJ databases">
        <title>Acidipila sp. 4G-K13, an acidobacterium isolated from forest soil.</title>
        <authorList>
            <person name="Gao Z.-H."/>
            <person name="Qiu L.-H."/>
        </authorList>
    </citation>
    <scope>NUCLEOTIDE SEQUENCE [LARGE SCALE GENOMIC DNA]</scope>
    <source>
        <strain evidence="3 4">4G-K13</strain>
    </source>
</reference>
<dbReference type="EMBL" id="QVQT01000001">
    <property type="protein sequence ID" value="RFU18135.1"/>
    <property type="molecule type" value="Genomic_DNA"/>
</dbReference>
<protein>
    <submittedName>
        <fullName evidence="3">Damage-inducible protein DinB</fullName>
    </submittedName>
</protein>
<dbReference type="InterPro" id="IPR034660">
    <property type="entry name" value="DinB/YfiT-like"/>
</dbReference>
<sequence length="165" mass="19108">MITISGNELQAWVDVVSQRWKDFIRAHPQVLTLPCDIRETQTVAQLLQHIVAVELRYAQRLAGVEETPYDSIPFDSAESIYHTHDQAMSVLSVVADRDDSFWDEWIQFATRSAGTMELPRHTVFVHLFMHSVRHYAQLATLVRQHGYPVDFAMDYIIMRPKNRPA</sequence>
<keyword evidence="4" id="KW-1185">Reference proteome</keyword>
<gene>
    <name evidence="3" type="ORF">D0Y96_00705</name>
</gene>
<dbReference type="Pfam" id="PF05163">
    <property type="entry name" value="DinB"/>
    <property type="match status" value="1"/>
</dbReference>
<name>A0A372IT77_9BACT</name>
<organism evidence="3 4">
    <name type="scientific">Paracidobacterium acidisoli</name>
    <dbReference type="NCBI Taxonomy" id="2303751"/>
    <lineage>
        <taxon>Bacteria</taxon>
        <taxon>Pseudomonadati</taxon>
        <taxon>Acidobacteriota</taxon>
        <taxon>Terriglobia</taxon>
        <taxon>Terriglobales</taxon>
        <taxon>Acidobacteriaceae</taxon>
        <taxon>Paracidobacterium</taxon>
    </lineage>
</organism>
<evidence type="ECO:0000313" key="3">
    <source>
        <dbReference type="EMBL" id="RFU18135.1"/>
    </source>
</evidence>
<evidence type="ECO:0000313" key="4">
    <source>
        <dbReference type="Proteomes" id="UP000264702"/>
    </source>
</evidence>